<evidence type="ECO:0000313" key="1">
    <source>
        <dbReference type="EMBL" id="TDD67723.1"/>
    </source>
</evidence>
<reference evidence="1 2" key="1">
    <citation type="submission" date="2019-02" db="EMBL/GenBank/DDBJ databases">
        <title>Draft genome sequences of novel Actinobacteria.</title>
        <authorList>
            <person name="Sahin N."/>
            <person name="Ay H."/>
            <person name="Saygin H."/>
        </authorList>
    </citation>
    <scope>NUCLEOTIDE SEQUENCE [LARGE SCALE GENOMIC DNA]</scope>
    <source>
        <strain evidence="1 2">8K307</strain>
    </source>
</reference>
<dbReference type="EMBL" id="SMLB01000026">
    <property type="protein sequence ID" value="TDD67723.1"/>
    <property type="molecule type" value="Genomic_DNA"/>
</dbReference>
<organism evidence="1 2">
    <name type="scientific">Jiangella aurantiaca</name>
    <dbReference type="NCBI Taxonomy" id="2530373"/>
    <lineage>
        <taxon>Bacteria</taxon>
        <taxon>Bacillati</taxon>
        <taxon>Actinomycetota</taxon>
        <taxon>Actinomycetes</taxon>
        <taxon>Jiangellales</taxon>
        <taxon>Jiangellaceae</taxon>
        <taxon>Jiangella</taxon>
    </lineage>
</organism>
<dbReference type="SUPFAM" id="SSF55874">
    <property type="entry name" value="ATPase domain of HSP90 chaperone/DNA topoisomerase II/histidine kinase"/>
    <property type="match status" value="1"/>
</dbReference>
<evidence type="ECO:0000313" key="2">
    <source>
        <dbReference type="Proteomes" id="UP000295217"/>
    </source>
</evidence>
<accession>A0A4R5A6M5</accession>
<protein>
    <recommendedName>
        <fullName evidence="3">Molecular chaperone Hsp90</fullName>
    </recommendedName>
</protein>
<gene>
    <name evidence="1" type="ORF">E1262_17990</name>
</gene>
<evidence type="ECO:0008006" key="3">
    <source>
        <dbReference type="Google" id="ProtNLM"/>
    </source>
</evidence>
<dbReference type="NCBIfam" id="NF047352">
    <property type="entry name" value="P_loop_sacsin"/>
    <property type="match status" value="1"/>
</dbReference>
<keyword evidence="2" id="KW-1185">Reference proteome</keyword>
<dbReference type="InterPro" id="IPR036890">
    <property type="entry name" value="HATPase_C_sf"/>
</dbReference>
<sequence>MDVFDTAALRERVLAAWSASPARFREDANAEDELARGAYRDRVVVELAQNAADAGARIGLPVRLLLRLDGSTLLATNTGAPLDAAGVEGLSTLRASTKRDDDTVGRFGVGFAAVLAVTDEPQVLTASGGGVRWSRAEAGAAAASVPGLAAELARRGEAVPVLRLPFPAAGAVPDGYDTAVELPLRDDAAVRLVRRLLTEIDDALLLALPWLGELVVDIDGEIRRLDAGAPTQLADGLVERRIGTRTWRLATRTGVAPDELMADRPFEERSRPGWSVTVAVPVSDEAGVRAPAALPPSLPAVVHAPTPTDDRTDLPALVIAGLPLDSSRRRVVPGALLDHLAAQVGEVYARLVASFVPPVPGAGVLRLVPGPLGVEAIDAVLHRAVRTALAATPFVPGADGERLRPEEVTLVDGLSRTGDPAALRGVVPGLPATDWWRPDVLAGLGASVTPLADVVDELAGDRQTPAAWRALYDALDGSDQESLGALPVPLADGRLVRGPRGLLVPGEVRPELLAPFDLRVVAPEAVHPLLYRLGAVDATAASVLRDPLVQGAVADLAESDDDPAPVAEAVLGLLAESGLDVADEPWLAGLPLTDATGAAVPARELLLPGSPLLAVLDADPAEFTVAPDLVGRFDPAVLRAAGVRDGFAVVRDTDVTLEPDTWHDLDDEDRWVDDVLAGLPGQPVPPLTGEFTAVADLDLVRDDAWPHVLEWLAADADARAAVVSPVRLTLAGGGQRDVPSYTAWWLRRHARIGGRPLTGLALPDADAVVRAVLPVADVPVDDAFAAAVGLARSPGDLDPDAVLTRLADDDLSLPAATLAQVYAALAAHDPAGVRPPDRIRVPDGVGSRVVRASSVVVCDGPHWLQLGLPGLVPGPVALADLLDVDLASDVHDAAVTGTGRRQPVPDAVASVLGAAPPTYVEHDDLRVGGVSVAWWPDGDDVHAATTDGLARGLAWTTGQWAKRWLLAEALADPDTLPGLLAEDAFD</sequence>
<dbReference type="AlphaFoldDB" id="A0A4R5A6M5"/>
<dbReference type="OrthoDB" id="3201966at2"/>
<dbReference type="Proteomes" id="UP000295217">
    <property type="component" value="Unassembled WGS sequence"/>
</dbReference>
<proteinExistence type="predicted"/>
<dbReference type="RefSeq" id="WP_132104518.1">
    <property type="nucleotide sequence ID" value="NZ_SMLB01000026.1"/>
</dbReference>
<name>A0A4R5A6M5_9ACTN</name>
<comment type="caution">
    <text evidence="1">The sequence shown here is derived from an EMBL/GenBank/DDBJ whole genome shotgun (WGS) entry which is preliminary data.</text>
</comment>
<dbReference type="Gene3D" id="3.30.565.10">
    <property type="entry name" value="Histidine kinase-like ATPase, C-terminal domain"/>
    <property type="match status" value="1"/>
</dbReference>